<dbReference type="AlphaFoldDB" id="A0AAU7YA22"/>
<dbReference type="Gene3D" id="2.40.128.140">
    <property type="entry name" value="Outer membrane protein"/>
    <property type="match status" value="1"/>
</dbReference>
<reference evidence="2" key="1">
    <citation type="submission" date="2023-08" db="EMBL/GenBank/DDBJ databases">
        <title>Increased levels of nutrients transform a symbiont into a lethal pathobiont.</title>
        <authorList>
            <person name="Lachnit T."/>
            <person name="Ulrich L."/>
            <person name="Willmer F.M."/>
            <person name="Hasenbein T."/>
            <person name="Steiner L.X."/>
            <person name="Wolters M."/>
            <person name="Herbst E.M."/>
            <person name="Deines P."/>
        </authorList>
    </citation>
    <scope>NUCLEOTIDE SEQUENCE</scope>
    <source>
        <strain evidence="2">T3</strain>
    </source>
</reference>
<proteinExistence type="predicted"/>
<keyword evidence="1" id="KW-0732">Signal</keyword>
<dbReference type="RefSeq" id="WP_350448480.1">
    <property type="nucleotide sequence ID" value="NZ_CP158373.1"/>
</dbReference>
<accession>A0AAU7YA22</accession>
<name>A0AAU7YA22_9PSED</name>
<gene>
    <name evidence="2" type="ORF">ABS648_13585</name>
</gene>
<dbReference type="Pfam" id="PF09982">
    <property type="entry name" value="LpxR"/>
    <property type="match status" value="1"/>
</dbReference>
<evidence type="ECO:0000256" key="1">
    <source>
        <dbReference type="SAM" id="SignalP"/>
    </source>
</evidence>
<feature type="signal peptide" evidence="1">
    <location>
        <begin position="1"/>
        <end position="22"/>
    </location>
</feature>
<dbReference type="InterPro" id="IPR037107">
    <property type="entry name" value="Put_OMP_sf"/>
</dbReference>
<sequence length="325" mass="35730">MKASAIGAMFVTSLLVASGVNAEVFSLKVENDVFTGGQDGHYTNGIEGSLAFEPEQAHWTRNLAGVLPGWSTSDLSYSAYRFGHQLYTPEEIETAELQEQDRPYAGLVFGGVTLFADEQREGLRMSDTFTLDAGLVGQGAGGKRLQRAVHKVTGSDAPEGWDNQLENEPFVNLGYEKRWWLQHQLGGLELEYGPSVGGAVGNLYTYASTGAGVRFGQGLARSLSQPAVTPAPSGAQYFKPGEGFGWFVFANLEGRFMAHNMLLDGNTFKDSHSVDREKWVGDAQLGVAMLWDRWQLSFANVWRSHEFKTQQEHDQFGSVTLSTWL</sequence>
<protein>
    <submittedName>
        <fullName evidence="2">Lipid A deacylase LpxR family protein</fullName>
    </submittedName>
</protein>
<feature type="chain" id="PRO_5043369597" evidence="1">
    <location>
        <begin position="23"/>
        <end position="325"/>
    </location>
</feature>
<dbReference type="InterPro" id="IPR018707">
    <property type="entry name" value="LpxR"/>
</dbReference>
<organism evidence="2">
    <name type="scientific">Pseudomonas solani</name>
    <dbReference type="NCBI Taxonomy" id="2731552"/>
    <lineage>
        <taxon>Bacteria</taxon>
        <taxon>Pseudomonadati</taxon>
        <taxon>Pseudomonadota</taxon>
        <taxon>Gammaproteobacteria</taxon>
        <taxon>Pseudomonadales</taxon>
        <taxon>Pseudomonadaceae</taxon>
        <taxon>Pseudomonas</taxon>
    </lineage>
</organism>
<dbReference type="EMBL" id="CP158373">
    <property type="protein sequence ID" value="XBY66751.1"/>
    <property type="molecule type" value="Genomic_DNA"/>
</dbReference>
<evidence type="ECO:0000313" key="2">
    <source>
        <dbReference type="EMBL" id="XBY66751.1"/>
    </source>
</evidence>